<evidence type="ECO:0000313" key="2">
    <source>
        <dbReference type="Proteomes" id="UP000001844"/>
    </source>
</evidence>
<sequence length="387" mass="42851">MGDPYTLFAKGLVTALLEEAPQLIPDPDNPYRVRAPRPDGSFASLDLTPFQGQPQPVSALPYFQHVLTMDDLLDAYHQASKAMPLEGDLPGMTISPPARSFLEDLLGQAQAALADTHAQRIARFVQNFDIYVAVKAVESLLNSRADLALLGIAEEQGWVVHFDHVAIRCGSGATQDAERVAQLLQTTHGYLPSQVPEEAAYQFPDGWNAYPLYKILSNGQVLRIFLDQSDAEAPAQIIQHWNRVYGFTAHHLALRASRQDSDKRRAMSLEALIQALKKAGIASREATGQYTAGLLLQVFVQPERHVKVALKIKQELAAIDPSLERSIENGKLLELVSRREMPSLLGKEYFALYGLTYEQSDPLHSAPYYHYFLPAQAAHVIRTSVAS</sequence>
<protein>
    <submittedName>
        <fullName evidence="1">Uncharacterized protein</fullName>
    </submittedName>
</protein>
<keyword evidence="2" id="KW-1185">Reference proteome</keyword>
<organism evidence="1 2">
    <name type="scientific">Nitrosococcus halophilus (strain Nc4)</name>
    <dbReference type="NCBI Taxonomy" id="472759"/>
    <lineage>
        <taxon>Bacteria</taxon>
        <taxon>Pseudomonadati</taxon>
        <taxon>Pseudomonadota</taxon>
        <taxon>Gammaproteobacteria</taxon>
        <taxon>Chromatiales</taxon>
        <taxon>Chromatiaceae</taxon>
        <taxon>Nitrosococcus</taxon>
    </lineage>
</organism>
<proteinExistence type="predicted"/>
<dbReference type="KEGG" id="nhl:Nhal_1429"/>
<name>D5C123_NITHN</name>
<dbReference type="Proteomes" id="UP000001844">
    <property type="component" value="Chromosome"/>
</dbReference>
<evidence type="ECO:0000313" key="1">
    <source>
        <dbReference type="EMBL" id="ADE14580.1"/>
    </source>
</evidence>
<dbReference type="OrthoDB" id="5558936at2"/>
<dbReference type="EMBL" id="CP001798">
    <property type="protein sequence ID" value="ADE14580.1"/>
    <property type="molecule type" value="Genomic_DNA"/>
</dbReference>
<reference evidence="2" key="1">
    <citation type="submission" date="2010-04" db="EMBL/GenBank/DDBJ databases">
        <title>Complete genome sequence of Nitrosococcus halophilus Nc4, a salt-adapted, aerobic obligate ammonia-oxidizing sulfur purple bacterium.</title>
        <authorList>
            <consortium name="US DOE Joint Genome Institute"/>
            <person name="Campbell M.A."/>
            <person name="Malfatti S.A."/>
            <person name="Chain P.S.G."/>
            <person name="Heidelberg J.F."/>
            <person name="Ward B.B."/>
            <person name="Klotz M.G."/>
        </authorList>
    </citation>
    <scope>NUCLEOTIDE SEQUENCE [LARGE SCALE GENOMIC DNA]</scope>
    <source>
        <strain evidence="2">Nc4</strain>
    </source>
</reference>
<dbReference type="AlphaFoldDB" id="D5C123"/>
<dbReference type="HOGENOM" id="CLU_713359_0_0_6"/>
<accession>D5C123</accession>
<dbReference type="RefSeq" id="WP_013032471.1">
    <property type="nucleotide sequence ID" value="NC_013960.1"/>
</dbReference>
<gene>
    <name evidence="1" type="ordered locus">Nhal_1429</name>
</gene>